<proteinExistence type="predicted"/>
<accession>B9XNZ7</accession>
<protein>
    <recommendedName>
        <fullName evidence="3">DUF1697 domain-containing protein</fullName>
    </recommendedName>
</protein>
<dbReference type="PANTHER" id="PTHR36439:SF1">
    <property type="entry name" value="DUF1697 DOMAIN-CONTAINING PROTEIN"/>
    <property type="match status" value="1"/>
</dbReference>
<comment type="caution">
    <text evidence="1">The sequence shown here is derived from an EMBL/GenBank/DDBJ whole genome shotgun (WGS) entry which is preliminary data.</text>
</comment>
<organism evidence="1 2">
    <name type="scientific">Pedosphaera parvula (strain Ellin514)</name>
    <dbReference type="NCBI Taxonomy" id="320771"/>
    <lineage>
        <taxon>Bacteria</taxon>
        <taxon>Pseudomonadati</taxon>
        <taxon>Verrucomicrobiota</taxon>
        <taxon>Pedosphaerae</taxon>
        <taxon>Pedosphaerales</taxon>
        <taxon>Pedosphaeraceae</taxon>
        <taxon>Pedosphaera</taxon>
    </lineage>
</organism>
<dbReference type="EMBL" id="ABOX02000043">
    <property type="protein sequence ID" value="EEF58463.1"/>
    <property type="molecule type" value="Genomic_DNA"/>
</dbReference>
<dbReference type="Proteomes" id="UP000003688">
    <property type="component" value="Unassembled WGS sequence"/>
</dbReference>
<dbReference type="PIRSF" id="PIRSF008502">
    <property type="entry name" value="UCP008502"/>
    <property type="match status" value="1"/>
</dbReference>
<dbReference type="InterPro" id="IPR012545">
    <property type="entry name" value="DUF1697"/>
</dbReference>
<evidence type="ECO:0000313" key="1">
    <source>
        <dbReference type="EMBL" id="EEF58463.1"/>
    </source>
</evidence>
<sequence>MKKTMIRYVALLRGINVGGHKPVKMEGLKKSFEAVGFEKVKTVLASGNVLFESVESDEGVLVSKIGAHLKKDLGHEVGVLVRSMEEIQSLVERNPFKKIQVTPETRLYVTFLSQKVKSKLKIPYETPEKDFRILSASEREVCSVLVLSPERQTTELMNIVEKEFGKQVTTRNWNTVLRISKG</sequence>
<name>B9XNZ7_PEDPL</name>
<dbReference type="Gene3D" id="3.30.70.1280">
    <property type="entry name" value="SP0830-like domains"/>
    <property type="match status" value="1"/>
</dbReference>
<dbReference type="RefSeq" id="WP_007417533.1">
    <property type="nucleotide sequence ID" value="NZ_ABOX02000043.1"/>
</dbReference>
<keyword evidence="2" id="KW-1185">Reference proteome</keyword>
<evidence type="ECO:0008006" key="3">
    <source>
        <dbReference type="Google" id="ProtNLM"/>
    </source>
</evidence>
<dbReference type="Pfam" id="PF08002">
    <property type="entry name" value="DUF1697"/>
    <property type="match status" value="1"/>
</dbReference>
<dbReference type="SUPFAM" id="SSF160379">
    <property type="entry name" value="SP0830-like"/>
    <property type="match status" value="1"/>
</dbReference>
<dbReference type="STRING" id="320771.Cflav_PD1086"/>
<dbReference type="AlphaFoldDB" id="B9XNZ7"/>
<dbReference type="OrthoDB" id="9806494at2"/>
<gene>
    <name evidence="1" type="ORF">Cflav_PD1086</name>
</gene>
<reference evidence="1 2" key="1">
    <citation type="journal article" date="2011" name="J. Bacteriol.">
        <title>Genome sequence of 'Pedosphaera parvula' Ellin514, an aerobic Verrucomicrobial isolate from pasture soil.</title>
        <authorList>
            <person name="Kant R."/>
            <person name="van Passel M.W."/>
            <person name="Sangwan P."/>
            <person name="Palva A."/>
            <person name="Lucas S."/>
            <person name="Copeland A."/>
            <person name="Lapidus A."/>
            <person name="Glavina Del Rio T."/>
            <person name="Dalin E."/>
            <person name="Tice H."/>
            <person name="Bruce D."/>
            <person name="Goodwin L."/>
            <person name="Pitluck S."/>
            <person name="Chertkov O."/>
            <person name="Larimer F.W."/>
            <person name="Land M.L."/>
            <person name="Hauser L."/>
            <person name="Brettin T.S."/>
            <person name="Detter J.C."/>
            <person name="Han S."/>
            <person name="de Vos W.M."/>
            <person name="Janssen P.H."/>
            <person name="Smidt H."/>
        </authorList>
    </citation>
    <scope>NUCLEOTIDE SEQUENCE [LARGE SCALE GENOMIC DNA]</scope>
    <source>
        <strain evidence="1 2">Ellin514</strain>
    </source>
</reference>
<dbReference type="PANTHER" id="PTHR36439">
    <property type="entry name" value="BLL4334 PROTEIN"/>
    <property type="match status" value="1"/>
</dbReference>
<evidence type="ECO:0000313" key="2">
    <source>
        <dbReference type="Proteomes" id="UP000003688"/>
    </source>
</evidence>